<dbReference type="EMBL" id="VJMJ01000025">
    <property type="protein sequence ID" value="KAF0742643.1"/>
    <property type="molecule type" value="Genomic_DNA"/>
</dbReference>
<dbReference type="VEuPathDB" id="FungiDB:AeMF1_002924"/>
<dbReference type="AlphaFoldDB" id="A0A6G0XQ49"/>
<dbReference type="Pfam" id="PF00400">
    <property type="entry name" value="WD40"/>
    <property type="match status" value="1"/>
</dbReference>
<evidence type="ECO:0000313" key="1">
    <source>
        <dbReference type="EMBL" id="KAF0742643.1"/>
    </source>
</evidence>
<reference evidence="1 2" key="1">
    <citation type="submission" date="2019-07" db="EMBL/GenBank/DDBJ databases">
        <title>Genomics analysis of Aphanomyces spp. identifies a new class of oomycete effector associated with host adaptation.</title>
        <authorList>
            <person name="Gaulin E."/>
        </authorList>
    </citation>
    <scope>NUCLEOTIDE SEQUENCE [LARGE SCALE GENOMIC DNA]</scope>
    <source>
        <strain evidence="1 2">ATCC 201684</strain>
    </source>
</reference>
<comment type="caution">
    <text evidence="1">The sequence shown here is derived from an EMBL/GenBank/DDBJ whole genome shotgun (WGS) entry which is preliminary data.</text>
</comment>
<proteinExistence type="predicted"/>
<dbReference type="PANTHER" id="PTHR16220:SF0">
    <property type="entry name" value="WD REPEAT-CONTAINING PROTEIN WRAP73"/>
    <property type="match status" value="1"/>
</dbReference>
<evidence type="ECO:0008006" key="3">
    <source>
        <dbReference type="Google" id="ProtNLM"/>
    </source>
</evidence>
<protein>
    <recommendedName>
        <fullName evidence="3">Anaphase-promoting complex subunit 4 WD40 domain-containing protein</fullName>
    </recommendedName>
</protein>
<dbReference type="SMART" id="SM00320">
    <property type="entry name" value="WD40"/>
    <property type="match status" value="3"/>
</dbReference>
<dbReference type="PANTHER" id="PTHR16220">
    <property type="entry name" value="WD REPEAT PROTEIN 8-RELATED"/>
    <property type="match status" value="1"/>
</dbReference>
<gene>
    <name evidence="1" type="ORF">Ae201684_002346</name>
</gene>
<sequence length="432" mass="47900">MSSSMSVSPPPAPAASSNKNVSQLLAHSSGLISWSGCGRYLAVAKDTRLTVRDIELNMAVVQIFTCVDMISAIQWAPSDATNEPNMQLIFCAMYKRAIVQVFSVVDPSWTCKIAEGICGLISALWTPDTCHVITVSDFRIHATVWSLADATKYVIRNPKLGADGFSFSPDGTYLAVAERIDCKSSKDAIGIYSVESWELIRHFDVASYDVVEISWSLDGRAIVLRDTFLEYRLVFYSVDGALLHQYEPYQHALGVKTMTWSPTGHFLAVGSFDEKVRVISHMHWKPIAELDHPTLITSNTTMDIYKEEKGQWSQVALPCTVPSVSPDPTKEMPKVGVGVVAWSHDAAYMATKNDSMPHHIWIWRTDSMELCASLASSSPIKTFRWSPTRASLAFGCGTPRVCFWSPDGISWYDIPQGIIVIPGRIYIMPCVK</sequence>
<dbReference type="Gene3D" id="2.130.10.10">
    <property type="entry name" value="YVTN repeat-like/Quinoprotein amine dehydrogenase"/>
    <property type="match status" value="2"/>
</dbReference>
<keyword evidence="2" id="KW-1185">Reference proteome</keyword>
<accession>A0A6G0XQ49</accession>
<dbReference type="InterPro" id="IPR015943">
    <property type="entry name" value="WD40/YVTN_repeat-like_dom_sf"/>
</dbReference>
<evidence type="ECO:0000313" key="2">
    <source>
        <dbReference type="Proteomes" id="UP000481153"/>
    </source>
</evidence>
<organism evidence="1 2">
    <name type="scientific">Aphanomyces euteiches</name>
    <dbReference type="NCBI Taxonomy" id="100861"/>
    <lineage>
        <taxon>Eukaryota</taxon>
        <taxon>Sar</taxon>
        <taxon>Stramenopiles</taxon>
        <taxon>Oomycota</taxon>
        <taxon>Saprolegniomycetes</taxon>
        <taxon>Saprolegniales</taxon>
        <taxon>Verrucalvaceae</taxon>
        <taxon>Aphanomyces</taxon>
    </lineage>
</organism>
<dbReference type="InterPro" id="IPR001680">
    <property type="entry name" value="WD40_rpt"/>
</dbReference>
<dbReference type="Proteomes" id="UP000481153">
    <property type="component" value="Unassembled WGS sequence"/>
</dbReference>
<dbReference type="SUPFAM" id="SSF69322">
    <property type="entry name" value="Tricorn protease domain 2"/>
    <property type="match status" value="1"/>
</dbReference>
<dbReference type="InterPro" id="IPR052778">
    <property type="entry name" value="Centrosome-WD_assoc"/>
</dbReference>
<dbReference type="GO" id="GO:0005815">
    <property type="term" value="C:microtubule organizing center"/>
    <property type="evidence" value="ECO:0007669"/>
    <property type="project" value="TreeGrafter"/>
</dbReference>
<dbReference type="GO" id="GO:1990811">
    <property type="term" value="C:MWP complex"/>
    <property type="evidence" value="ECO:0007669"/>
    <property type="project" value="TreeGrafter"/>
</dbReference>
<name>A0A6G0XQ49_9STRA</name>